<dbReference type="EMBL" id="HBIP01005870">
    <property type="protein sequence ID" value="CAE0487917.1"/>
    <property type="molecule type" value="Transcribed_RNA"/>
</dbReference>
<evidence type="ECO:0000313" key="1">
    <source>
        <dbReference type="EMBL" id="CAE0487917.1"/>
    </source>
</evidence>
<sequence length="92" mass="9998">MAFAAQTSCLAWPLKGNGCAMGVQRQWVSNGSAAPHDRLMVPNQNSTGVAQPKILKQYQRKNVSEAGNSPTSLDMLFPRLPFSNLTMSFIVS</sequence>
<name>A0A7S3QNI5_DUNTE</name>
<proteinExistence type="predicted"/>
<dbReference type="AlphaFoldDB" id="A0A7S3QNI5"/>
<organism evidence="1">
    <name type="scientific">Dunaliella tertiolecta</name>
    <name type="common">Green alga</name>
    <dbReference type="NCBI Taxonomy" id="3047"/>
    <lineage>
        <taxon>Eukaryota</taxon>
        <taxon>Viridiplantae</taxon>
        <taxon>Chlorophyta</taxon>
        <taxon>core chlorophytes</taxon>
        <taxon>Chlorophyceae</taxon>
        <taxon>CS clade</taxon>
        <taxon>Chlamydomonadales</taxon>
        <taxon>Dunaliellaceae</taxon>
        <taxon>Dunaliella</taxon>
    </lineage>
</organism>
<reference evidence="1" key="1">
    <citation type="submission" date="2021-01" db="EMBL/GenBank/DDBJ databases">
        <authorList>
            <person name="Corre E."/>
            <person name="Pelletier E."/>
            <person name="Niang G."/>
            <person name="Scheremetjew M."/>
            <person name="Finn R."/>
            <person name="Kale V."/>
            <person name="Holt S."/>
            <person name="Cochrane G."/>
            <person name="Meng A."/>
            <person name="Brown T."/>
            <person name="Cohen L."/>
        </authorList>
    </citation>
    <scope>NUCLEOTIDE SEQUENCE</scope>
    <source>
        <strain evidence="1">CCMP1320</strain>
    </source>
</reference>
<accession>A0A7S3QNI5</accession>
<protein>
    <submittedName>
        <fullName evidence="1">Uncharacterized protein</fullName>
    </submittedName>
</protein>
<gene>
    <name evidence="1" type="ORF">DTER00134_LOCUS2967</name>
</gene>